<evidence type="ECO:0000256" key="1">
    <source>
        <dbReference type="ARBA" id="ARBA00022737"/>
    </source>
</evidence>
<dbReference type="OrthoDB" id="10266001at2759"/>
<keyword evidence="1" id="KW-0677">Repeat</keyword>
<organism evidence="4 5">
    <name type="scientific">Tetrahymena thermophila (strain SB210)</name>
    <dbReference type="NCBI Taxonomy" id="312017"/>
    <lineage>
        <taxon>Eukaryota</taxon>
        <taxon>Sar</taxon>
        <taxon>Alveolata</taxon>
        <taxon>Ciliophora</taxon>
        <taxon>Intramacronucleata</taxon>
        <taxon>Oligohymenophorea</taxon>
        <taxon>Hymenostomatida</taxon>
        <taxon>Tetrahymenina</taxon>
        <taxon>Tetrahymenidae</taxon>
        <taxon>Tetrahymena</taxon>
    </lineage>
</organism>
<evidence type="ECO:0000256" key="2">
    <source>
        <dbReference type="ARBA" id="ARBA00023043"/>
    </source>
</evidence>
<dbReference type="PROSITE" id="PS50088">
    <property type="entry name" value="ANK_REPEAT"/>
    <property type="match status" value="4"/>
</dbReference>
<dbReference type="Gene3D" id="1.25.40.20">
    <property type="entry name" value="Ankyrin repeat-containing domain"/>
    <property type="match status" value="2"/>
</dbReference>
<protein>
    <submittedName>
        <fullName evidence="4">Ankyrin domain protein</fullName>
    </submittedName>
</protein>
<dbReference type="SMART" id="SM00248">
    <property type="entry name" value="ANK"/>
    <property type="match status" value="6"/>
</dbReference>
<gene>
    <name evidence="4" type="ORF">TTHERM_01014730</name>
</gene>
<dbReference type="AlphaFoldDB" id="Q22CW3"/>
<dbReference type="EMBL" id="GG662521">
    <property type="protein sequence ID" value="EAR83156.1"/>
    <property type="molecule type" value="Genomic_DNA"/>
</dbReference>
<dbReference type="SUPFAM" id="SSF48403">
    <property type="entry name" value="Ankyrin repeat"/>
    <property type="match status" value="1"/>
</dbReference>
<dbReference type="PANTHER" id="PTHR24198">
    <property type="entry name" value="ANKYRIN REPEAT AND PROTEIN KINASE DOMAIN-CONTAINING PROTEIN"/>
    <property type="match status" value="1"/>
</dbReference>
<dbReference type="Pfam" id="PF12796">
    <property type="entry name" value="Ank_2"/>
    <property type="match status" value="2"/>
</dbReference>
<dbReference type="OMA" id="GVTVWHE"/>
<accession>Q22CW3</accession>
<feature type="repeat" description="ANK" evidence="3">
    <location>
        <begin position="157"/>
        <end position="189"/>
    </location>
</feature>
<reference evidence="5" key="1">
    <citation type="journal article" date="2006" name="PLoS Biol.">
        <title>Macronuclear genome sequence of the ciliate Tetrahymena thermophila, a model eukaryote.</title>
        <authorList>
            <person name="Eisen J.A."/>
            <person name="Coyne R.S."/>
            <person name="Wu M."/>
            <person name="Wu D."/>
            <person name="Thiagarajan M."/>
            <person name="Wortman J.R."/>
            <person name="Badger J.H."/>
            <person name="Ren Q."/>
            <person name="Amedeo P."/>
            <person name="Jones K.M."/>
            <person name="Tallon L.J."/>
            <person name="Delcher A.L."/>
            <person name="Salzberg S.L."/>
            <person name="Silva J.C."/>
            <person name="Haas B.J."/>
            <person name="Majoros W.H."/>
            <person name="Farzad M."/>
            <person name="Carlton J.M."/>
            <person name="Smith R.K. Jr."/>
            <person name="Garg J."/>
            <person name="Pearlman R.E."/>
            <person name="Karrer K.M."/>
            <person name="Sun L."/>
            <person name="Manning G."/>
            <person name="Elde N.C."/>
            <person name="Turkewitz A.P."/>
            <person name="Asai D.J."/>
            <person name="Wilkes D.E."/>
            <person name="Wang Y."/>
            <person name="Cai H."/>
            <person name="Collins K."/>
            <person name="Stewart B.A."/>
            <person name="Lee S.R."/>
            <person name="Wilamowska K."/>
            <person name="Weinberg Z."/>
            <person name="Ruzzo W.L."/>
            <person name="Wloga D."/>
            <person name="Gaertig J."/>
            <person name="Frankel J."/>
            <person name="Tsao C.-C."/>
            <person name="Gorovsky M.A."/>
            <person name="Keeling P.J."/>
            <person name="Waller R.F."/>
            <person name="Patron N.J."/>
            <person name="Cherry J.M."/>
            <person name="Stover N.A."/>
            <person name="Krieger C.J."/>
            <person name="del Toro C."/>
            <person name="Ryder H.F."/>
            <person name="Williamson S.C."/>
            <person name="Barbeau R.A."/>
            <person name="Hamilton E.P."/>
            <person name="Orias E."/>
        </authorList>
    </citation>
    <scope>NUCLEOTIDE SEQUENCE [LARGE SCALE GENOMIC DNA]</scope>
    <source>
        <strain evidence="5">SB210</strain>
    </source>
</reference>
<dbReference type="eggNOG" id="KOG4177">
    <property type="taxonomic scope" value="Eukaryota"/>
</dbReference>
<feature type="repeat" description="ANK" evidence="3">
    <location>
        <begin position="257"/>
        <end position="289"/>
    </location>
</feature>
<name>Q22CW3_TETTS</name>
<evidence type="ECO:0000256" key="3">
    <source>
        <dbReference type="PROSITE-ProRule" id="PRU00023"/>
    </source>
</evidence>
<dbReference type="HOGENOM" id="CLU_777200_0_0_1"/>
<dbReference type="KEGG" id="tet:TTHERM_01014730"/>
<dbReference type="InParanoid" id="Q22CW3"/>
<dbReference type="RefSeq" id="XP_001030819.1">
    <property type="nucleotide sequence ID" value="XM_001030819.1"/>
</dbReference>
<keyword evidence="2 3" id="KW-0040">ANK repeat</keyword>
<dbReference type="InterPro" id="IPR036770">
    <property type="entry name" value="Ankyrin_rpt-contain_sf"/>
</dbReference>
<dbReference type="Pfam" id="PF13606">
    <property type="entry name" value="Ank_3"/>
    <property type="match status" value="1"/>
</dbReference>
<proteinExistence type="predicted"/>
<evidence type="ECO:0000313" key="4">
    <source>
        <dbReference type="EMBL" id="EAR83156.1"/>
    </source>
</evidence>
<feature type="repeat" description="ANK" evidence="3">
    <location>
        <begin position="124"/>
        <end position="156"/>
    </location>
</feature>
<dbReference type="InterPro" id="IPR002110">
    <property type="entry name" value="Ankyrin_rpt"/>
</dbReference>
<dbReference type="PROSITE" id="PS50297">
    <property type="entry name" value="ANK_REP_REGION"/>
    <property type="match status" value="4"/>
</dbReference>
<dbReference type="GeneID" id="7830093"/>
<dbReference type="PANTHER" id="PTHR24198:SF165">
    <property type="entry name" value="ANKYRIN REPEAT-CONTAINING PROTEIN-RELATED"/>
    <property type="match status" value="1"/>
</dbReference>
<sequence>MIQRFTQSFKDSLKHYWSVYKTDQILRIYNKEKYDKIPTKLKTFKQYEYIKINEYGLLFLMISEQNKVAIEKLLSKINYKEKVLNDTSNPSKLSPTTFAILNNITDMSLFLQQFGANIFAPNEDGNTLLHIAAFYRNLEAVKFALENNSDVNACNKDGDTPLFYAIVKQSPEIIEYFLSKGANDLVKNNNGLYPIHEATVTGNIEIIKLFEKTLTQVRNSKPDLDPIHLAAQLESTDVLDYLLEKNPSFVNLPDNSNQQTPLHYAVIEKKYECARYLLLKGAKPNIQDKFGNTPLHFATLNKDLDMCYILDDYGSDARIKNKDGLNCIDLCFVDRDQTMVNYFKGLNKYSKVFLETYQ</sequence>
<dbReference type="Proteomes" id="UP000009168">
    <property type="component" value="Unassembled WGS sequence"/>
</dbReference>
<evidence type="ECO:0000313" key="5">
    <source>
        <dbReference type="Proteomes" id="UP000009168"/>
    </source>
</evidence>
<dbReference type="STRING" id="312017.Q22CW3"/>
<feature type="repeat" description="ANK" evidence="3">
    <location>
        <begin position="290"/>
        <end position="322"/>
    </location>
</feature>
<keyword evidence="5" id="KW-1185">Reference proteome</keyword>